<dbReference type="Pfam" id="PF04832">
    <property type="entry name" value="SOUL"/>
    <property type="match status" value="1"/>
</dbReference>
<organism evidence="2 3">
    <name type="scientific">Pyxicephalus adspersus</name>
    <name type="common">African bullfrog</name>
    <dbReference type="NCBI Taxonomy" id="30357"/>
    <lineage>
        <taxon>Eukaryota</taxon>
        <taxon>Metazoa</taxon>
        <taxon>Chordata</taxon>
        <taxon>Craniata</taxon>
        <taxon>Vertebrata</taxon>
        <taxon>Euteleostomi</taxon>
        <taxon>Amphibia</taxon>
        <taxon>Batrachia</taxon>
        <taxon>Anura</taxon>
        <taxon>Neobatrachia</taxon>
        <taxon>Ranoidea</taxon>
        <taxon>Pyxicephalidae</taxon>
        <taxon>Pyxicephalinae</taxon>
        <taxon>Pyxicephalus</taxon>
    </lineage>
</organism>
<dbReference type="Gene3D" id="3.20.80.10">
    <property type="entry name" value="Regulatory factor, effector binding domain"/>
    <property type="match status" value="1"/>
</dbReference>
<dbReference type="GO" id="GO:0005737">
    <property type="term" value="C:cytoplasm"/>
    <property type="evidence" value="ECO:0007669"/>
    <property type="project" value="TreeGrafter"/>
</dbReference>
<evidence type="ECO:0000313" key="3">
    <source>
        <dbReference type="Proteomes" id="UP001181693"/>
    </source>
</evidence>
<evidence type="ECO:0000256" key="1">
    <source>
        <dbReference type="ARBA" id="ARBA00009817"/>
    </source>
</evidence>
<dbReference type="InterPro" id="IPR006917">
    <property type="entry name" value="SOUL_heme-bd"/>
</dbReference>
<dbReference type="GO" id="GO:0020037">
    <property type="term" value="F:heme binding"/>
    <property type="evidence" value="ECO:0007669"/>
    <property type="project" value="TreeGrafter"/>
</dbReference>
<evidence type="ECO:0008006" key="4">
    <source>
        <dbReference type="Google" id="ProtNLM"/>
    </source>
</evidence>
<evidence type="ECO:0000313" key="2">
    <source>
        <dbReference type="EMBL" id="DBA27008.1"/>
    </source>
</evidence>
<accession>A0AAV3AXW4</accession>
<dbReference type="EMBL" id="DYDO01000004">
    <property type="protein sequence ID" value="DBA27008.1"/>
    <property type="molecule type" value="Genomic_DNA"/>
</dbReference>
<name>A0AAV3AXW4_PYXAD</name>
<keyword evidence="3" id="KW-1185">Reference proteome</keyword>
<dbReference type="SUPFAM" id="SSF55136">
    <property type="entry name" value="Probable bacterial effector-binding domain"/>
    <property type="match status" value="1"/>
</dbReference>
<dbReference type="Proteomes" id="UP001181693">
    <property type="component" value="Unassembled WGS sequence"/>
</dbReference>
<reference evidence="2" key="1">
    <citation type="thesis" date="2020" institute="ProQuest LLC" country="789 East Eisenhower Parkway, Ann Arbor, MI, USA">
        <title>Comparative Genomics and Chromosome Evolution.</title>
        <authorList>
            <person name="Mudd A.B."/>
        </authorList>
    </citation>
    <scope>NUCLEOTIDE SEQUENCE</scope>
    <source>
        <strain evidence="2">1538</strain>
        <tissue evidence="2">Blood</tissue>
    </source>
</reference>
<gene>
    <name evidence="2" type="ORF">GDO54_011191</name>
</gene>
<sequence>MSVMYYFCFVFQTFELRSYESTNWVTTYLDTDVMGIGIMKSFRRLFKYLSGENSEGISIKMNVPVRVTVPILDSTNNSTMSIFLPSALVNLPTPNDPSLVLESFPPTSYYVRSFGGYAMKSDYEKHSKALSEELTALGLAYDTQFGMAAAYNDPLTFFNRHNEVWYKSLN</sequence>
<comment type="caution">
    <text evidence="2">The sequence shown here is derived from an EMBL/GenBank/DDBJ whole genome shotgun (WGS) entry which is preliminary data.</text>
</comment>
<dbReference type="PANTHER" id="PTHR11220:SF74">
    <property type="entry name" value="LOC100135146 PROTEIN"/>
    <property type="match status" value="1"/>
</dbReference>
<dbReference type="InterPro" id="IPR011256">
    <property type="entry name" value="Reg_factor_effector_dom_sf"/>
</dbReference>
<comment type="similarity">
    <text evidence="1">Belongs to the HEBP family.</text>
</comment>
<dbReference type="AlphaFoldDB" id="A0AAV3AXW4"/>
<proteinExistence type="inferred from homology"/>
<dbReference type="PANTHER" id="PTHR11220">
    <property type="entry name" value="HEME-BINDING PROTEIN-RELATED"/>
    <property type="match status" value="1"/>
</dbReference>
<protein>
    <recommendedName>
        <fullName evidence="4">Heme-binding protein 2-like</fullName>
    </recommendedName>
</protein>